<dbReference type="Proteomes" id="UP000813461">
    <property type="component" value="Unassembled WGS sequence"/>
</dbReference>
<reference evidence="1" key="1">
    <citation type="journal article" date="2021" name="Nat. Commun.">
        <title>Genetic determinants of endophytism in the Arabidopsis root mycobiome.</title>
        <authorList>
            <person name="Mesny F."/>
            <person name="Miyauchi S."/>
            <person name="Thiergart T."/>
            <person name="Pickel B."/>
            <person name="Atanasova L."/>
            <person name="Karlsson M."/>
            <person name="Huettel B."/>
            <person name="Barry K.W."/>
            <person name="Haridas S."/>
            <person name="Chen C."/>
            <person name="Bauer D."/>
            <person name="Andreopoulos W."/>
            <person name="Pangilinan J."/>
            <person name="LaButti K."/>
            <person name="Riley R."/>
            <person name="Lipzen A."/>
            <person name="Clum A."/>
            <person name="Drula E."/>
            <person name="Henrissat B."/>
            <person name="Kohler A."/>
            <person name="Grigoriev I.V."/>
            <person name="Martin F.M."/>
            <person name="Hacquard S."/>
        </authorList>
    </citation>
    <scope>NUCLEOTIDE SEQUENCE</scope>
    <source>
        <strain evidence="1">MPI-SDFR-AT-0120</strain>
    </source>
</reference>
<evidence type="ECO:0000313" key="1">
    <source>
        <dbReference type="EMBL" id="KAH7081015.1"/>
    </source>
</evidence>
<keyword evidence="2" id="KW-1185">Reference proteome</keyword>
<name>A0A8K0VWE8_9PLEO</name>
<proteinExistence type="predicted"/>
<evidence type="ECO:0000313" key="2">
    <source>
        <dbReference type="Proteomes" id="UP000813461"/>
    </source>
</evidence>
<protein>
    <submittedName>
        <fullName evidence="1">Uncharacterized protein</fullName>
    </submittedName>
</protein>
<gene>
    <name evidence="1" type="ORF">FB567DRAFT_117985</name>
</gene>
<dbReference type="EMBL" id="JAGMVJ010000015">
    <property type="protein sequence ID" value="KAH7081015.1"/>
    <property type="molecule type" value="Genomic_DNA"/>
</dbReference>
<comment type="caution">
    <text evidence="1">The sequence shown here is derived from an EMBL/GenBank/DDBJ whole genome shotgun (WGS) entry which is preliminary data.</text>
</comment>
<sequence length="203" mass="22238">MLLSSFGVAALADLDVASHAPLVPPAHNVHDTWLRPLRGSQRHETPNIIQTQAQSRTCSFASDKQPSPHGRAHVCQCETPPTRLRASSICTIMKVSRFTMASRTANFDETGLYGRKVHASSTRLVISPYRHVTSAECCAQPPCCSNLTSILPRHDAIYTITTSTQSFHQRRFACTPTLLSQTIPAFSSPRLVFPAPHPFCSSA</sequence>
<dbReference type="AlphaFoldDB" id="A0A8K0VWE8"/>
<organism evidence="1 2">
    <name type="scientific">Paraphoma chrysanthemicola</name>
    <dbReference type="NCBI Taxonomy" id="798071"/>
    <lineage>
        <taxon>Eukaryota</taxon>
        <taxon>Fungi</taxon>
        <taxon>Dikarya</taxon>
        <taxon>Ascomycota</taxon>
        <taxon>Pezizomycotina</taxon>
        <taxon>Dothideomycetes</taxon>
        <taxon>Pleosporomycetidae</taxon>
        <taxon>Pleosporales</taxon>
        <taxon>Pleosporineae</taxon>
        <taxon>Phaeosphaeriaceae</taxon>
        <taxon>Paraphoma</taxon>
    </lineage>
</organism>
<accession>A0A8K0VWE8</accession>